<feature type="non-terminal residue" evidence="1">
    <location>
        <position position="410"/>
    </location>
</feature>
<proteinExistence type="predicted"/>
<organism evidence="1 2">
    <name type="scientific">Ambispora leptoticha</name>
    <dbReference type="NCBI Taxonomy" id="144679"/>
    <lineage>
        <taxon>Eukaryota</taxon>
        <taxon>Fungi</taxon>
        <taxon>Fungi incertae sedis</taxon>
        <taxon>Mucoromycota</taxon>
        <taxon>Glomeromycotina</taxon>
        <taxon>Glomeromycetes</taxon>
        <taxon>Archaeosporales</taxon>
        <taxon>Ambisporaceae</taxon>
        <taxon>Ambispora</taxon>
    </lineage>
</organism>
<keyword evidence="2" id="KW-1185">Reference proteome</keyword>
<dbReference type="Proteomes" id="UP000789508">
    <property type="component" value="Unassembled WGS sequence"/>
</dbReference>
<dbReference type="AlphaFoldDB" id="A0A9N9H7X6"/>
<name>A0A9N9H7X6_9GLOM</name>
<dbReference type="OrthoDB" id="2432077at2759"/>
<sequence>QNCVTYCRKIAMSSASAVSTSPGGPVRNVNWYRQLWWNTGNFHPKAKWNEATLPYELKTDVSLDEYIFQTDKHNVKGLWEWENGTVRVIELPSKFHEICVAEIMKSLSVTLDPVRTTNSDLISMEQRVTTKTPQKGCEADGSIIPIGKPHGGSDNGNEPWPSLIVEIAYAVTEAELKRKIETYWLAPNKVHDAIDIKLNYTPGVRPTKMTAWYYCRNKLTPVELTESNVFSIQYEFGTVDRQGNPINIVPGQYVINIPLRCLYDGMSPTFMIPSPPLPDPIPLDLFHVRWAVLNRNILQPSACPELSQLKHSSTQAPGGELEELMTPLLSCDMKTVNAVHDQEKTSPKESVQIISQKSIGNSAEANTYVPGEVVQGLLQGFSVNSMKGEIINSEPSNSAPAELAHLLYQA</sequence>
<protein>
    <submittedName>
        <fullName evidence="1">7858_t:CDS:1</fullName>
    </submittedName>
</protein>
<evidence type="ECO:0000313" key="1">
    <source>
        <dbReference type="EMBL" id="CAG8665623.1"/>
    </source>
</evidence>
<feature type="non-terminal residue" evidence="1">
    <location>
        <position position="1"/>
    </location>
</feature>
<evidence type="ECO:0000313" key="2">
    <source>
        <dbReference type="Proteomes" id="UP000789508"/>
    </source>
</evidence>
<reference evidence="1" key="1">
    <citation type="submission" date="2021-06" db="EMBL/GenBank/DDBJ databases">
        <authorList>
            <person name="Kallberg Y."/>
            <person name="Tangrot J."/>
            <person name="Rosling A."/>
        </authorList>
    </citation>
    <scope>NUCLEOTIDE SEQUENCE</scope>
    <source>
        <strain evidence="1">FL130A</strain>
    </source>
</reference>
<gene>
    <name evidence="1" type="ORF">ALEPTO_LOCUS10446</name>
</gene>
<comment type="caution">
    <text evidence="1">The sequence shown here is derived from an EMBL/GenBank/DDBJ whole genome shotgun (WGS) entry which is preliminary data.</text>
</comment>
<accession>A0A9N9H7X6</accession>
<dbReference type="EMBL" id="CAJVPS010011568">
    <property type="protein sequence ID" value="CAG8665623.1"/>
    <property type="molecule type" value="Genomic_DNA"/>
</dbReference>